<dbReference type="Proteomes" id="UP000237966">
    <property type="component" value="Unassembled WGS sequence"/>
</dbReference>
<feature type="compositionally biased region" description="Polar residues" evidence="1">
    <location>
        <begin position="153"/>
        <end position="166"/>
    </location>
</feature>
<evidence type="ECO:0000313" key="3">
    <source>
        <dbReference type="Proteomes" id="UP000237966"/>
    </source>
</evidence>
<evidence type="ECO:0000256" key="1">
    <source>
        <dbReference type="SAM" id="MobiDB-lite"/>
    </source>
</evidence>
<dbReference type="PROSITE" id="PS51318">
    <property type="entry name" value="TAT"/>
    <property type="match status" value="1"/>
</dbReference>
<reference evidence="2 3" key="1">
    <citation type="submission" date="2018-02" db="EMBL/GenBank/DDBJ databases">
        <title>Bacteriophage NCPPB3778 and a type I-E CRISPR drive the evolution of the US Biological Select Agent, Rathayibacter toxicus.</title>
        <authorList>
            <person name="Davis E.W.II."/>
            <person name="Tabima J.F."/>
            <person name="Weisberg A.J."/>
            <person name="Lopes L.D."/>
            <person name="Wiseman M.S."/>
            <person name="Wiseman M.S."/>
            <person name="Pupko T."/>
            <person name="Belcher M.S."/>
            <person name="Sechler A.J."/>
            <person name="Tancos M.A."/>
            <person name="Schroeder B.K."/>
            <person name="Murray T.D."/>
            <person name="Luster D.G."/>
            <person name="Schneider W.L."/>
            <person name="Rogers E."/>
            <person name="Andreote F.D."/>
            <person name="Grunwald N.J."/>
            <person name="Putnam M.L."/>
            <person name="Chang J.H."/>
        </authorList>
    </citation>
    <scope>NUCLEOTIDE SEQUENCE [LARGE SCALE GENOMIC DNA]</scope>
    <source>
        <strain evidence="2 3">FH99</strain>
    </source>
</reference>
<sequence length="371" mass="38329">MTEKPTETHNIEIAGTGWSIPAEDGVHRRTLVKGMSWTVPIAATALATPAFAASPQPTLKFTQDSYSGTACGTISGAQVKRTVDGTAPDSGKTVKVTLSDGYTFANGSTTYSGTTDANGLITLPDIKVPAKGGNSSFSASSDKLTATAAVSAPKNTKSQQVSNTTAKADGPSDATPLNSGYWLKDGTLYFGTTAVKDSSGTDLKVASTSTGWYATNTTENNYIAVQTTDGKAYQVNSSTAKIAGPDGATPLNSGYWLKDGTLYFGTTAIKDSTGADLKVASTSTGWYATNTTDNNYIAVQTTDGKAYQVNNSTAKIAGPDGATPLNSGYWLKDGTLYFGTTSVTSNVTATSDGWYASNANNNYIAISTASC</sequence>
<dbReference type="InterPro" id="IPR006311">
    <property type="entry name" value="TAT_signal"/>
</dbReference>
<evidence type="ECO:0000313" key="2">
    <source>
        <dbReference type="EMBL" id="PPI13999.1"/>
    </source>
</evidence>
<accession>A0A2S5Y5I9</accession>
<dbReference type="OrthoDB" id="5122649at2"/>
<feature type="region of interest" description="Disordered" evidence="1">
    <location>
        <begin position="150"/>
        <end position="175"/>
    </location>
</feature>
<comment type="caution">
    <text evidence="2">The sequence shown here is derived from an EMBL/GenBank/DDBJ whole genome shotgun (WGS) entry which is preliminary data.</text>
</comment>
<dbReference type="EMBL" id="PSWU01000013">
    <property type="protein sequence ID" value="PPI13999.1"/>
    <property type="molecule type" value="Genomic_DNA"/>
</dbReference>
<organism evidence="2 3">
    <name type="scientific">Rathayibacter toxicus</name>
    <dbReference type="NCBI Taxonomy" id="145458"/>
    <lineage>
        <taxon>Bacteria</taxon>
        <taxon>Bacillati</taxon>
        <taxon>Actinomycetota</taxon>
        <taxon>Actinomycetes</taxon>
        <taxon>Micrococcales</taxon>
        <taxon>Microbacteriaceae</taxon>
        <taxon>Rathayibacter</taxon>
    </lineage>
</organism>
<dbReference type="RefSeq" id="WP_104216757.1">
    <property type="nucleotide sequence ID" value="NZ_PSWU01000013.1"/>
</dbReference>
<proteinExistence type="predicted"/>
<dbReference type="AlphaFoldDB" id="A0A2S5Y5I9"/>
<protein>
    <submittedName>
        <fullName evidence="2">Uncharacterized protein</fullName>
    </submittedName>
</protein>
<name>A0A2S5Y5I9_9MICO</name>
<gene>
    <name evidence="2" type="ORF">C5C51_09940</name>
</gene>